<evidence type="ECO:0000256" key="1">
    <source>
        <dbReference type="SAM" id="Phobius"/>
    </source>
</evidence>
<feature type="transmembrane region" description="Helical" evidence="1">
    <location>
        <begin position="14"/>
        <end position="33"/>
    </location>
</feature>
<dbReference type="RefSeq" id="WP_017740800.1">
    <property type="nucleotide sequence ID" value="NZ_KQ976356.1"/>
</dbReference>
<dbReference type="OrthoDB" id="490095at2"/>
<name>A0A139WQ50_9CYAN</name>
<keyword evidence="1" id="KW-1133">Transmembrane helix</keyword>
<evidence type="ECO:0000313" key="3">
    <source>
        <dbReference type="Proteomes" id="UP000076925"/>
    </source>
</evidence>
<dbReference type="Proteomes" id="UP000076925">
    <property type="component" value="Unassembled WGS sequence"/>
</dbReference>
<gene>
    <name evidence="2" type="ORF">WA1_51100</name>
</gene>
<dbReference type="STRING" id="128403.WA1_51100"/>
<evidence type="ECO:0000313" key="2">
    <source>
        <dbReference type="EMBL" id="KYC34554.1"/>
    </source>
</evidence>
<reference evidence="2 3" key="1">
    <citation type="journal article" date="2013" name="Genome Biol. Evol.">
        <title>Genomes of Stigonematalean cyanobacteria (subsection V) and the evolution of oxygenic photosynthesis from prokaryotes to plastids.</title>
        <authorList>
            <person name="Dagan T."/>
            <person name="Roettger M."/>
            <person name="Stucken K."/>
            <person name="Landan G."/>
            <person name="Koch R."/>
            <person name="Major P."/>
            <person name="Gould S.B."/>
            <person name="Goremykin V.V."/>
            <person name="Rippka R."/>
            <person name="Tandeau de Marsac N."/>
            <person name="Gugger M."/>
            <person name="Lockhart P.J."/>
            <person name="Allen J.F."/>
            <person name="Brune I."/>
            <person name="Maus I."/>
            <person name="Puhler A."/>
            <person name="Martin W.F."/>
        </authorList>
    </citation>
    <scope>NUCLEOTIDE SEQUENCE [LARGE SCALE GENOMIC DNA]</scope>
    <source>
        <strain evidence="2 3">PCC 7110</strain>
    </source>
</reference>
<accession>A0A139WQ50</accession>
<organism evidence="2 3">
    <name type="scientific">Scytonema hofmannii PCC 7110</name>
    <dbReference type="NCBI Taxonomy" id="128403"/>
    <lineage>
        <taxon>Bacteria</taxon>
        <taxon>Bacillati</taxon>
        <taxon>Cyanobacteriota</taxon>
        <taxon>Cyanophyceae</taxon>
        <taxon>Nostocales</taxon>
        <taxon>Scytonemataceae</taxon>
        <taxon>Scytonema</taxon>
    </lineage>
</organism>
<keyword evidence="3" id="KW-1185">Reference proteome</keyword>
<sequence length="170" mass="18969">MLVTSDLISTINDLLFPVLLFVLSFCTFCYFYSPESFENCVQSHDANCVDKTLQDLAQLADLEAPVATEPPTFISDSIEISTLELETKSVWEESTVPTVGAEQTKTVVLVDVGREKQLLTELGARKLRSFCKERKLKGYSVVYNKHSLDGLVDFLLARGFTYSQIVVDVA</sequence>
<keyword evidence="1" id="KW-0812">Transmembrane</keyword>
<dbReference type="AlphaFoldDB" id="A0A139WQ50"/>
<comment type="caution">
    <text evidence="2">The sequence shown here is derived from an EMBL/GenBank/DDBJ whole genome shotgun (WGS) entry which is preliminary data.</text>
</comment>
<protein>
    <submittedName>
        <fullName evidence="2">Uncharacterized protein</fullName>
    </submittedName>
</protein>
<dbReference type="EMBL" id="ANNX02000078">
    <property type="protein sequence ID" value="KYC34554.1"/>
    <property type="molecule type" value="Genomic_DNA"/>
</dbReference>
<keyword evidence="1" id="KW-0472">Membrane</keyword>
<proteinExistence type="predicted"/>